<dbReference type="InterPro" id="IPR023753">
    <property type="entry name" value="FAD/NAD-binding_dom"/>
</dbReference>
<dbReference type="EMBL" id="CP063169">
    <property type="protein sequence ID" value="QOR70773.1"/>
    <property type="molecule type" value="Genomic_DNA"/>
</dbReference>
<dbReference type="SUPFAM" id="SSF51905">
    <property type="entry name" value="FAD/NAD(P)-binding domain"/>
    <property type="match status" value="2"/>
</dbReference>
<dbReference type="Proteomes" id="UP000593758">
    <property type="component" value="Chromosome"/>
</dbReference>
<sequence length="409" mass="43291">MQLTKSGTGTPHIVIVGASLSGLTTAEALRERGETAPITLIGAEQHLPYNRPALSKQVLLGTWTPEQTAITDRARLDALDVQFLPGVRAESLDLASRTVSLDGRDVPYSTLIVATGARPRKLPQVPSAHTVRTLDDAVALRAAFDRQSRVVIVGAGVLGCEIAAAARSQGLEVTLLGRGDAVRLGAVGNLLEHRVDRLLGEHGVDLRLSREVLGAYEGSDHTTLYLADGELRADLVVGAIGCEPEVEWLHGSGLALDDGILCDPTGCAAPGVFAVGDVARWIDAATGVPVRVEHQLRGIEHARTVAEQIVTGTSSPVGHPFYWTELFGTRIQVLGTFPGDVELRLEAGDMNGDRFVAVAYVGDTATGVVGWNMARAFRTARRRLPDPLTCPPAQDITSIPDLVGSGKGL</sequence>
<dbReference type="KEGG" id="halt:IM660_00105"/>
<reference evidence="6 7" key="1">
    <citation type="submission" date="2020-10" db="EMBL/GenBank/DDBJ databases">
        <title>Haloactinobacterium sp. RN3S43, a bacterium isolated from saline soil.</title>
        <authorList>
            <person name="Sun J.-Q."/>
        </authorList>
    </citation>
    <scope>NUCLEOTIDE SEQUENCE [LARGE SCALE GENOMIC DNA]</scope>
    <source>
        <strain evidence="6 7">RN3S43</strain>
    </source>
</reference>
<evidence type="ECO:0000313" key="7">
    <source>
        <dbReference type="Proteomes" id="UP000593758"/>
    </source>
</evidence>
<dbReference type="PRINTS" id="PR00469">
    <property type="entry name" value="PNDRDTASEII"/>
</dbReference>
<gene>
    <name evidence="6" type="ORF">IM660_00105</name>
</gene>
<evidence type="ECO:0000256" key="2">
    <source>
        <dbReference type="ARBA" id="ARBA00022630"/>
    </source>
</evidence>
<dbReference type="GO" id="GO:0005737">
    <property type="term" value="C:cytoplasm"/>
    <property type="evidence" value="ECO:0007669"/>
    <property type="project" value="TreeGrafter"/>
</dbReference>
<accession>A0A7M1SVW8</accession>
<organism evidence="6 7">
    <name type="scientific">Ruania alkalisoli</name>
    <dbReference type="NCBI Taxonomy" id="2779775"/>
    <lineage>
        <taxon>Bacteria</taxon>
        <taxon>Bacillati</taxon>
        <taxon>Actinomycetota</taxon>
        <taxon>Actinomycetes</taxon>
        <taxon>Micrococcales</taxon>
        <taxon>Ruaniaceae</taxon>
        <taxon>Ruania</taxon>
    </lineage>
</organism>
<feature type="domain" description="FAD/NAD(P)-binding" evidence="5">
    <location>
        <begin position="12"/>
        <end position="285"/>
    </location>
</feature>
<dbReference type="InterPro" id="IPR036188">
    <property type="entry name" value="FAD/NAD-bd_sf"/>
</dbReference>
<keyword evidence="7" id="KW-1185">Reference proteome</keyword>
<dbReference type="Pfam" id="PF07992">
    <property type="entry name" value="Pyr_redox_2"/>
    <property type="match status" value="1"/>
</dbReference>
<evidence type="ECO:0000256" key="4">
    <source>
        <dbReference type="ARBA" id="ARBA00023002"/>
    </source>
</evidence>
<dbReference type="AlphaFoldDB" id="A0A7M1SVW8"/>
<dbReference type="PRINTS" id="PR00368">
    <property type="entry name" value="FADPNR"/>
</dbReference>
<name>A0A7M1SVW8_9MICO</name>
<evidence type="ECO:0000256" key="1">
    <source>
        <dbReference type="ARBA" id="ARBA00001974"/>
    </source>
</evidence>
<dbReference type="SUPFAM" id="SSF55424">
    <property type="entry name" value="FAD/NAD-linked reductases, dimerisation (C-terminal) domain"/>
    <property type="match status" value="1"/>
</dbReference>
<proteinExistence type="predicted"/>
<protein>
    <submittedName>
        <fullName evidence="6">NAD(P)/FAD-dependent oxidoreductase</fullName>
    </submittedName>
</protein>
<dbReference type="PANTHER" id="PTHR43557">
    <property type="entry name" value="APOPTOSIS-INDUCING FACTOR 1"/>
    <property type="match status" value="1"/>
</dbReference>
<evidence type="ECO:0000256" key="3">
    <source>
        <dbReference type="ARBA" id="ARBA00022827"/>
    </source>
</evidence>
<dbReference type="Gene3D" id="3.50.50.60">
    <property type="entry name" value="FAD/NAD(P)-binding domain"/>
    <property type="match status" value="2"/>
</dbReference>
<keyword evidence="4" id="KW-0560">Oxidoreductase</keyword>
<comment type="cofactor">
    <cofactor evidence="1">
        <name>FAD</name>
        <dbReference type="ChEBI" id="CHEBI:57692"/>
    </cofactor>
</comment>
<dbReference type="Gene3D" id="3.30.390.30">
    <property type="match status" value="1"/>
</dbReference>
<keyword evidence="3" id="KW-0274">FAD</keyword>
<dbReference type="RefSeq" id="WP_193497447.1">
    <property type="nucleotide sequence ID" value="NZ_CP063169.1"/>
</dbReference>
<keyword evidence="2" id="KW-0285">Flavoprotein</keyword>
<dbReference type="PANTHER" id="PTHR43557:SF2">
    <property type="entry name" value="RIESKE DOMAIN-CONTAINING PROTEIN-RELATED"/>
    <property type="match status" value="1"/>
</dbReference>
<dbReference type="InterPro" id="IPR050446">
    <property type="entry name" value="FAD-oxidoreductase/Apoptosis"/>
</dbReference>
<evidence type="ECO:0000259" key="5">
    <source>
        <dbReference type="Pfam" id="PF07992"/>
    </source>
</evidence>
<dbReference type="GO" id="GO:0016651">
    <property type="term" value="F:oxidoreductase activity, acting on NAD(P)H"/>
    <property type="evidence" value="ECO:0007669"/>
    <property type="project" value="TreeGrafter"/>
</dbReference>
<evidence type="ECO:0000313" key="6">
    <source>
        <dbReference type="EMBL" id="QOR70773.1"/>
    </source>
</evidence>
<dbReference type="InterPro" id="IPR016156">
    <property type="entry name" value="FAD/NAD-linked_Rdtase_dimer_sf"/>
</dbReference>